<keyword evidence="3" id="KW-1185">Reference proteome</keyword>
<dbReference type="AlphaFoldDB" id="A0A9Q0ID18"/>
<evidence type="ECO:0000256" key="1">
    <source>
        <dbReference type="SAM" id="MobiDB-lite"/>
    </source>
</evidence>
<comment type="caution">
    <text evidence="2">The sequence shown here is derived from an EMBL/GenBank/DDBJ whole genome shotgun (WGS) entry which is preliminary data.</text>
</comment>
<protein>
    <submittedName>
        <fullName evidence="2">Uncharacterized protein</fullName>
    </submittedName>
</protein>
<organism evidence="2 3">
    <name type="scientific">Muraenolepis orangiensis</name>
    <name type="common">Patagonian moray cod</name>
    <dbReference type="NCBI Taxonomy" id="630683"/>
    <lineage>
        <taxon>Eukaryota</taxon>
        <taxon>Metazoa</taxon>
        <taxon>Chordata</taxon>
        <taxon>Craniata</taxon>
        <taxon>Vertebrata</taxon>
        <taxon>Euteleostomi</taxon>
        <taxon>Actinopterygii</taxon>
        <taxon>Neopterygii</taxon>
        <taxon>Teleostei</taxon>
        <taxon>Neoteleostei</taxon>
        <taxon>Acanthomorphata</taxon>
        <taxon>Zeiogadaria</taxon>
        <taxon>Gadariae</taxon>
        <taxon>Gadiformes</taxon>
        <taxon>Muraenolepidoidei</taxon>
        <taxon>Muraenolepididae</taxon>
        <taxon>Muraenolepis</taxon>
    </lineage>
</organism>
<sequence length="108" mass="11814">MRRVPTCVRAGPRDETVPTCVRAGPRDETGTNVCGEQRITIKPMKNNRGWQAAWIPEPGAQSLEPRAWSSEPGDQSLEPRAWSPEPGAQSLEPRAWSSEPGAQSMGSF</sequence>
<reference evidence="2" key="1">
    <citation type="submission" date="2022-07" db="EMBL/GenBank/DDBJ databases">
        <title>Chromosome-level genome of Muraenolepis orangiensis.</title>
        <authorList>
            <person name="Kim J."/>
        </authorList>
    </citation>
    <scope>NUCLEOTIDE SEQUENCE</scope>
    <source>
        <strain evidence="2">KU_S4_2022</strain>
        <tissue evidence="2">Muscle</tissue>
    </source>
</reference>
<dbReference type="Proteomes" id="UP001148018">
    <property type="component" value="Unassembled WGS sequence"/>
</dbReference>
<name>A0A9Q0ID18_9TELE</name>
<feature type="region of interest" description="Disordered" evidence="1">
    <location>
        <begin position="1"/>
        <end position="32"/>
    </location>
</feature>
<evidence type="ECO:0000313" key="2">
    <source>
        <dbReference type="EMBL" id="KAJ3596007.1"/>
    </source>
</evidence>
<proteinExistence type="predicted"/>
<dbReference type="OrthoDB" id="5835755at2759"/>
<gene>
    <name evidence="2" type="ORF">NHX12_002416</name>
</gene>
<dbReference type="EMBL" id="JANIIK010000110">
    <property type="protein sequence ID" value="KAJ3596007.1"/>
    <property type="molecule type" value="Genomic_DNA"/>
</dbReference>
<feature type="region of interest" description="Disordered" evidence="1">
    <location>
        <begin position="62"/>
        <end position="108"/>
    </location>
</feature>
<accession>A0A9Q0ID18</accession>
<evidence type="ECO:0000313" key="3">
    <source>
        <dbReference type="Proteomes" id="UP001148018"/>
    </source>
</evidence>